<reference evidence="3 4" key="1">
    <citation type="submission" date="2019-03" db="EMBL/GenBank/DDBJ databases">
        <title>Empedobacter tilapiae sp. nov., isolated from an intestine of Nile tilapia Oreochromis niloticus.</title>
        <authorList>
            <person name="Kim Y.-O."/>
            <person name="Yoon J.-H."/>
        </authorList>
    </citation>
    <scope>NUCLEOTIDE SEQUENCE [LARGE SCALE GENOMIC DNA]</scope>
    <source>
        <strain evidence="3 4">MRS2</strain>
    </source>
</reference>
<keyword evidence="1" id="KW-0812">Transmembrane</keyword>
<dbReference type="SUPFAM" id="SSF55874">
    <property type="entry name" value="ATPase domain of HSP90 chaperone/DNA topoisomerase II/histidine kinase"/>
    <property type="match status" value="1"/>
</dbReference>
<dbReference type="Gene3D" id="3.30.565.10">
    <property type="entry name" value="Histidine kinase-like ATPase, C-terminal domain"/>
    <property type="match status" value="1"/>
</dbReference>
<keyword evidence="1" id="KW-0472">Membrane</keyword>
<feature type="domain" description="Signal transduction histidine kinase internal region" evidence="2">
    <location>
        <begin position="185"/>
        <end position="262"/>
    </location>
</feature>
<dbReference type="PANTHER" id="PTHR34220">
    <property type="entry name" value="SENSOR HISTIDINE KINASE YPDA"/>
    <property type="match status" value="1"/>
</dbReference>
<name>A0A4Z1B2L5_9FLAO</name>
<dbReference type="RefSeq" id="WP_135837004.1">
    <property type="nucleotide sequence ID" value="NZ_SRPE01000018.1"/>
</dbReference>
<sequence length="367" mass="42364">MKFKDTVIGKQQWKPFFYWSGVLISLGLAHLIQYLLNPESSWWFFYTEAKWTEVLASLMGGVVMYTVLFGIIALLSNWVNQKPIFKDSVLAHFLLTTGVVIGSMFMLLYLENVVYELIWPEPSITNKEIELEIRQYLVVNVVVAAFVNSFYHSFFFFEKWKAKVIESNKLEIHALQLKENALQSELEVLKLQLDPHFLFNNFSILTQLIETNPVGAQEFLANLSRVYRYILTSGKKDVVALEEELKFVETYFHLIKIRHGESIYLEVNISEADKTKGIPPVTLQLLMENAIKHNISTIKKPLRLSIDSSEDGTIVVKNNLQRINIDYKSTGMGLKNIQERYQLLQGEMPEIKISVTSFEVKLPLLNL</sequence>
<dbReference type="GO" id="GO:0016020">
    <property type="term" value="C:membrane"/>
    <property type="evidence" value="ECO:0007669"/>
    <property type="project" value="InterPro"/>
</dbReference>
<evidence type="ECO:0000313" key="3">
    <source>
        <dbReference type="EMBL" id="TGN21674.1"/>
    </source>
</evidence>
<organism evidence="3 4">
    <name type="scientific">Empedobacter tilapiae</name>
    <dbReference type="NCBI Taxonomy" id="2491114"/>
    <lineage>
        <taxon>Bacteria</taxon>
        <taxon>Pseudomonadati</taxon>
        <taxon>Bacteroidota</taxon>
        <taxon>Flavobacteriia</taxon>
        <taxon>Flavobacteriales</taxon>
        <taxon>Weeksellaceae</taxon>
        <taxon>Empedobacter</taxon>
    </lineage>
</organism>
<dbReference type="InterPro" id="IPR010559">
    <property type="entry name" value="Sig_transdc_His_kin_internal"/>
</dbReference>
<feature type="transmembrane region" description="Helical" evidence="1">
    <location>
        <begin position="16"/>
        <end position="36"/>
    </location>
</feature>
<keyword evidence="1" id="KW-1133">Transmembrane helix</keyword>
<gene>
    <name evidence="3" type="ORF">E4J94_17145</name>
</gene>
<dbReference type="InterPro" id="IPR050640">
    <property type="entry name" value="Bact_2-comp_sensor_kinase"/>
</dbReference>
<evidence type="ECO:0000313" key="4">
    <source>
        <dbReference type="Proteomes" id="UP000297998"/>
    </source>
</evidence>
<dbReference type="AlphaFoldDB" id="A0A4Z1B2L5"/>
<feature type="transmembrane region" description="Helical" evidence="1">
    <location>
        <begin position="56"/>
        <end position="77"/>
    </location>
</feature>
<evidence type="ECO:0000256" key="1">
    <source>
        <dbReference type="SAM" id="Phobius"/>
    </source>
</evidence>
<feature type="transmembrane region" description="Helical" evidence="1">
    <location>
        <begin position="136"/>
        <end position="157"/>
    </location>
</feature>
<dbReference type="GO" id="GO:0000155">
    <property type="term" value="F:phosphorelay sensor kinase activity"/>
    <property type="evidence" value="ECO:0007669"/>
    <property type="project" value="InterPro"/>
</dbReference>
<comment type="caution">
    <text evidence="3">The sequence shown here is derived from an EMBL/GenBank/DDBJ whole genome shotgun (WGS) entry which is preliminary data.</text>
</comment>
<dbReference type="Proteomes" id="UP000297998">
    <property type="component" value="Unassembled WGS sequence"/>
</dbReference>
<evidence type="ECO:0000259" key="2">
    <source>
        <dbReference type="Pfam" id="PF06580"/>
    </source>
</evidence>
<dbReference type="OrthoDB" id="9809908at2"/>
<dbReference type="Pfam" id="PF06580">
    <property type="entry name" value="His_kinase"/>
    <property type="match status" value="1"/>
</dbReference>
<accession>A0A4Z1B2L5</accession>
<dbReference type="EMBL" id="SRPE01000018">
    <property type="protein sequence ID" value="TGN21674.1"/>
    <property type="molecule type" value="Genomic_DNA"/>
</dbReference>
<proteinExistence type="predicted"/>
<feature type="transmembrane region" description="Helical" evidence="1">
    <location>
        <begin position="89"/>
        <end position="110"/>
    </location>
</feature>
<protein>
    <recommendedName>
        <fullName evidence="2">Signal transduction histidine kinase internal region domain-containing protein</fullName>
    </recommendedName>
</protein>
<dbReference type="PANTHER" id="PTHR34220:SF7">
    <property type="entry name" value="SENSOR HISTIDINE KINASE YPDA"/>
    <property type="match status" value="1"/>
</dbReference>
<keyword evidence="4" id="KW-1185">Reference proteome</keyword>
<dbReference type="InterPro" id="IPR036890">
    <property type="entry name" value="HATPase_C_sf"/>
</dbReference>